<dbReference type="EMBL" id="GBXM01056926">
    <property type="protein sequence ID" value="JAH51651.1"/>
    <property type="molecule type" value="Transcribed_RNA"/>
</dbReference>
<organism evidence="1">
    <name type="scientific">Anguilla anguilla</name>
    <name type="common">European freshwater eel</name>
    <name type="synonym">Muraena anguilla</name>
    <dbReference type="NCBI Taxonomy" id="7936"/>
    <lineage>
        <taxon>Eukaryota</taxon>
        <taxon>Metazoa</taxon>
        <taxon>Chordata</taxon>
        <taxon>Craniata</taxon>
        <taxon>Vertebrata</taxon>
        <taxon>Euteleostomi</taxon>
        <taxon>Actinopterygii</taxon>
        <taxon>Neopterygii</taxon>
        <taxon>Teleostei</taxon>
        <taxon>Anguilliformes</taxon>
        <taxon>Anguillidae</taxon>
        <taxon>Anguilla</taxon>
    </lineage>
</organism>
<accession>A0A0E9TDG3</accession>
<name>A0A0E9TDG3_ANGAN</name>
<evidence type="ECO:0000313" key="1">
    <source>
        <dbReference type="EMBL" id="JAH51651.1"/>
    </source>
</evidence>
<proteinExistence type="predicted"/>
<sequence length="48" mass="5485">MITSKHDNRREDRVWDFSCKKSFDSFSSNVSGLLMPTGLMKNSHSAVH</sequence>
<reference evidence="1" key="2">
    <citation type="journal article" date="2015" name="Fish Shellfish Immunol.">
        <title>Early steps in the European eel (Anguilla anguilla)-Vibrio vulnificus interaction in the gills: Role of the RtxA13 toxin.</title>
        <authorList>
            <person name="Callol A."/>
            <person name="Pajuelo D."/>
            <person name="Ebbesson L."/>
            <person name="Teles M."/>
            <person name="MacKenzie S."/>
            <person name="Amaro C."/>
        </authorList>
    </citation>
    <scope>NUCLEOTIDE SEQUENCE</scope>
</reference>
<reference evidence="1" key="1">
    <citation type="submission" date="2014-11" db="EMBL/GenBank/DDBJ databases">
        <authorList>
            <person name="Amaro Gonzalez C."/>
        </authorList>
    </citation>
    <scope>NUCLEOTIDE SEQUENCE</scope>
</reference>
<dbReference type="AlphaFoldDB" id="A0A0E9TDG3"/>
<protein>
    <submittedName>
        <fullName evidence="1">Uncharacterized protein</fullName>
    </submittedName>
</protein>